<dbReference type="HAMAP" id="MF_00528">
    <property type="entry name" value="Maf"/>
    <property type="match status" value="1"/>
</dbReference>
<dbReference type="PANTHER" id="PTHR43213:SF5">
    <property type="entry name" value="BIFUNCTIONAL DTTP_UTP PYROPHOSPHATASE_METHYLTRANSFERASE PROTEIN-RELATED"/>
    <property type="match status" value="1"/>
</dbReference>
<dbReference type="GO" id="GO:0005737">
    <property type="term" value="C:cytoplasm"/>
    <property type="evidence" value="ECO:0007669"/>
    <property type="project" value="UniProtKB-SubCell"/>
</dbReference>
<dbReference type="EC" id="3.6.1.9" evidence="3"/>
<reference evidence="4" key="1">
    <citation type="submission" date="2019-11" db="EMBL/GenBank/DDBJ databases">
        <authorList>
            <person name="Feng L."/>
        </authorList>
    </citation>
    <scope>NUCLEOTIDE SEQUENCE</scope>
    <source>
        <strain evidence="4">PgorbachiiLFYP46</strain>
    </source>
</reference>
<dbReference type="CDD" id="cd00555">
    <property type="entry name" value="Maf"/>
    <property type="match status" value="1"/>
</dbReference>
<dbReference type="GO" id="GO:0009117">
    <property type="term" value="P:nucleotide metabolic process"/>
    <property type="evidence" value="ECO:0007669"/>
    <property type="project" value="UniProtKB-KW"/>
</dbReference>
<evidence type="ECO:0000256" key="1">
    <source>
        <dbReference type="ARBA" id="ARBA00001968"/>
    </source>
</evidence>
<dbReference type="InterPro" id="IPR003697">
    <property type="entry name" value="Maf-like"/>
</dbReference>
<dbReference type="AlphaFoldDB" id="A0A6N3A255"/>
<gene>
    <name evidence="4" type="primary">maf</name>
    <name evidence="4" type="ORF">PGLFYP46_01206</name>
</gene>
<accession>A0A6N3A255</accession>
<evidence type="ECO:0000256" key="3">
    <source>
        <dbReference type="HAMAP-Rule" id="MF_00528"/>
    </source>
</evidence>
<protein>
    <recommendedName>
        <fullName evidence="3">dTTP/UTP pyrophosphatase</fullName>
        <shortName evidence="3">dTTPase/UTPase</shortName>
        <ecNumber evidence="3">3.6.1.9</ecNumber>
    </recommendedName>
    <alternativeName>
        <fullName evidence="3">Nucleoside triphosphate pyrophosphatase</fullName>
    </alternativeName>
    <alternativeName>
        <fullName evidence="3">Nucleotide pyrophosphatase</fullName>
        <shortName evidence="3">Nucleotide PPase</shortName>
    </alternativeName>
</protein>
<sequence>MEKIILASNSPRRREILLNFIDFTVISKEIDEIKDDCFSPWTTVMALAYEKGIEVAKDNVDEVVLSADTLVELDGKLLGKPKNREDAKIMIRSLSGKVHNVYTGYAIFKLSKKIKYVSYEKSSVKFYDLSDDEIEKYLDTLEYKDKAGAYGIQGKGSLLVEKIEGDYFNIVGFPIGKINRDLMRLLNLSLW</sequence>
<dbReference type="InterPro" id="IPR029001">
    <property type="entry name" value="ITPase-like_fam"/>
</dbReference>
<feature type="site" description="Important for substrate specificity" evidence="3">
    <location>
        <position position="153"/>
    </location>
</feature>
<keyword evidence="3" id="KW-0546">Nucleotide metabolism</keyword>
<dbReference type="NCBIfam" id="TIGR00172">
    <property type="entry name" value="maf"/>
    <property type="match status" value="1"/>
</dbReference>
<feature type="site" description="Important for substrate specificity" evidence="3">
    <location>
        <position position="69"/>
    </location>
</feature>
<comment type="catalytic activity">
    <reaction evidence="3">
        <text>UTP + H2O = UMP + diphosphate + H(+)</text>
        <dbReference type="Rhea" id="RHEA:29395"/>
        <dbReference type="ChEBI" id="CHEBI:15377"/>
        <dbReference type="ChEBI" id="CHEBI:15378"/>
        <dbReference type="ChEBI" id="CHEBI:33019"/>
        <dbReference type="ChEBI" id="CHEBI:46398"/>
        <dbReference type="ChEBI" id="CHEBI:57865"/>
        <dbReference type="EC" id="3.6.1.9"/>
    </reaction>
</comment>
<dbReference type="EMBL" id="CACRUP010000010">
    <property type="protein sequence ID" value="VYT84298.1"/>
    <property type="molecule type" value="Genomic_DNA"/>
</dbReference>
<keyword evidence="2 3" id="KW-0378">Hydrolase</keyword>
<evidence type="ECO:0000256" key="2">
    <source>
        <dbReference type="ARBA" id="ARBA00022801"/>
    </source>
</evidence>
<dbReference type="RefSeq" id="WP_156700816.1">
    <property type="nucleotide sequence ID" value="NZ_CACRUP010000010.1"/>
</dbReference>
<keyword evidence="3" id="KW-0963">Cytoplasm</keyword>
<comment type="subcellular location">
    <subcellularLocation>
        <location evidence="3">Cytoplasm</location>
    </subcellularLocation>
</comment>
<dbReference type="Gene3D" id="3.90.950.10">
    <property type="match status" value="1"/>
</dbReference>
<dbReference type="PIRSF" id="PIRSF006305">
    <property type="entry name" value="Maf"/>
    <property type="match status" value="1"/>
</dbReference>
<dbReference type="Pfam" id="PF02545">
    <property type="entry name" value="Maf"/>
    <property type="match status" value="1"/>
</dbReference>
<feature type="active site" description="Proton acceptor" evidence="3">
    <location>
        <position position="68"/>
    </location>
</feature>
<comment type="function">
    <text evidence="3">Nucleoside triphosphate pyrophosphatase that hydrolyzes dTTP and UTP. May have a dual role in cell division arrest and in preventing the incorporation of modified nucleotides into cellular nucleic acids.</text>
</comment>
<organism evidence="4">
    <name type="scientific">Peptoniphilus gorbachii</name>
    <dbReference type="NCBI Taxonomy" id="411567"/>
    <lineage>
        <taxon>Bacteria</taxon>
        <taxon>Bacillati</taxon>
        <taxon>Bacillota</taxon>
        <taxon>Tissierellia</taxon>
        <taxon>Tissierellales</taxon>
        <taxon>Peptoniphilaceae</taxon>
        <taxon>Peptoniphilus</taxon>
    </lineage>
</organism>
<comment type="caution">
    <text evidence="3">Lacks conserved residue(s) required for the propagation of feature annotation.</text>
</comment>
<comment type="catalytic activity">
    <reaction evidence="3">
        <text>dTTP + H2O = dTMP + diphosphate + H(+)</text>
        <dbReference type="Rhea" id="RHEA:28534"/>
        <dbReference type="ChEBI" id="CHEBI:15377"/>
        <dbReference type="ChEBI" id="CHEBI:15378"/>
        <dbReference type="ChEBI" id="CHEBI:33019"/>
        <dbReference type="ChEBI" id="CHEBI:37568"/>
        <dbReference type="ChEBI" id="CHEBI:63528"/>
        <dbReference type="EC" id="3.6.1.9"/>
    </reaction>
</comment>
<comment type="similarity">
    <text evidence="3">Belongs to the Maf family. YhdE subfamily.</text>
</comment>
<dbReference type="PANTHER" id="PTHR43213">
    <property type="entry name" value="BIFUNCTIONAL DTTP/UTP PYROPHOSPHATASE/METHYLTRANSFERASE PROTEIN-RELATED"/>
    <property type="match status" value="1"/>
</dbReference>
<comment type="cofactor">
    <cofactor evidence="1 3">
        <name>a divalent metal cation</name>
        <dbReference type="ChEBI" id="CHEBI:60240"/>
    </cofactor>
</comment>
<feature type="site" description="Important for substrate specificity" evidence="3">
    <location>
        <position position="12"/>
    </location>
</feature>
<name>A0A6N3A255_9FIRM</name>
<dbReference type="SUPFAM" id="SSF52972">
    <property type="entry name" value="ITPase-like"/>
    <property type="match status" value="1"/>
</dbReference>
<dbReference type="GO" id="GO:0047429">
    <property type="term" value="F:nucleoside triphosphate diphosphatase activity"/>
    <property type="evidence" value="ECO:0007669"/>
    <property type="project" value="UniProtKB-EC"/>
</dbReference>
<evidence type="ECO:0000313" key="4">
    <source>
        <dbReference type="EMBL" id="VYT84298.1"/>
    </source>
</evidence>
<proteinExistence type="inferred from homology"/>